<dbReference type="InterPro" id="IPR003439">
    <property type="entry name" value="ABC_transporter-like_ATP-bd"/>
</dbReference>
<dbReference type="EMBL" id="VDCQ01000025">
    <property type="protein sequence ID" value="TNJ64773.1"/>
    <property type="molecule type" value="Genomic_DNA"/>
</dbReference>
<dbReference type="PROSITE" id="PS50893">
    <property type="entry name" value="ABC_TRANSPORTER_2"/>
    <property type="match status" value="1"/>
</dbReference>
<dbReference type="Gene3D" id="3.40.50.300">
    <property type="entry name" value="P-loop containing nucleotide triphosphate hydrolases"/>
    <property type="match status" value="1"/>
</dbReference>
<name>A0A5C4T6Q6_9BACL</name>
<keyword evidence="3 5" id="KW-0067">ATP-binding</keyword>
<dbReference type="PANTHER" id="PTHR42939:SF1">
    <property type="entry name" value="ABC TRANSPORTER ATP-BINDING PROTEIN ALBC-RELATED"/>
    <property type="match status" value="1"/>
</dbReference>
<dbReference type="InterPro" id="IPR017871">
    <property type="entry name" value="ABC_transporter-like_CS"/>
</dbReference>
<sequence length="405" mass="44764">MAARHNADRNIRYGVRIPPDRRRNAATAAHRLLFASAANDRAILRRIGRPICRRFGRILHADGYGNPADADPVSARLDRPAIAVRGSRVRPVPMVGDTDVVVGASRGMGRAARRRRPSAMGVLAGDTRLALLRDDALYRLGYDRRLVGRLFRLPSRKGGVSVSLDASIRIYCDRLSCRIGGEPALRCITHTFERGITYVVGKAGSGKSTLLSLLATVGPVCEGSIRYERRDAAAVRCADDGIINVILDYADVRAMTGYLPQQFAGYPDMTVERYLRHEADRKGMPLGWSRTALPRLIAESGIATLKRRRMRLLSGGERRKIGLLQAIMHAPRLCVLDEPFEGLDVLESAYFRHELEKLSAYSTVVIATHRLEQIDPRADCSLLLLEQGKLAFVGTGRNMDGLPFD</sequence>
<dbReference type="SUPFAM" id="SSF52540">
    <property type="entry name" value="P-loop containing nucleoside triphosphate hydrolases"/>
    <property type="match status" value="1"/>
</dbReference>
<keyword evidence="2" id="KW-0547">Nucleotide-binding</keyword>
<dbReference type="PROSITE" id="PS00211">
    <property type="entry name" value="ABC_TRANSPORTER_1"/>
    <property type="match status" value="1"/>
</dbReference>
<dbReference type="SMART" id="SM00382">
    <property type="entry name" value="AAA"/>
    <property type="match status" value="1"/>
</dbReference>
<dbReference type="OrthoDB" id="2863119at2"/>
<dbReference type="Proteomes" id="UP000307943">
    <property type="component" value="Unassembled WGS sequence"/>
</dbReference>
<evidence type="ECO:0000313" key="5">
    <source>
        <dbReference type="EMBL" id="TNJ64773.1"/>
    </source>
</evidence>
<proteinExistence type="predicted"/>
<keyword evidence="6" id="KW-1185">Reference proteome</keyword>
<organism evidence="5 6">
    <name type="scientific">Paenibacillus hemerocallicola</name>
    <dbReference type="NCBI Taxonomy" id="1172614"/>
    <lineage>
        <taxon>Bacteria</taxon>
        <taxon>Bacillati</taxon>
        <taxon>Bacillota</taxon>
        <taxon>Bacilli</taxon>
        <taxon>Bacillales</taxon>
        <taxon>Paenibacillaceae</taxon>
        <taxon>Paenibacillus</taxon>
    </lineage>
</organism>
<evidence type="ECO:0000256" key="1">
    <source>
        <dbReference type="ARBA" id="ARBA00022448"/>
    </source>
</evidence>
<dbReference type="InterPro" id="IPR027417">
    <property type="entry name" value="P-loop_NTPase"/>
</dbReference>
<dbReference type="PANTHER" id="PTHR42939">
    <property type="entry name" value="ABC TRANSPORTER ATP-BINDING PROTEIN ALBC-RELATED"/>
    <property type="match status" value="1"/>
</dbReference>
<keyword evidence="1" id="KW-0813">Transport</keyword>
<evidence type="ECO:0000313" key="6">
    <source>
        <dbReference type="Proteomes" id="UP000307943"/>
    </source>
</evidence>
<evidence type="ECO:0000256" key="3">
    <source>
        <dbReference type="ARBA" id="ARBA00022840"/>
    </source>
</evidence>
<dbReference type="Pfam" id="PF00005">
    <property type="entry name" value="ABC_tran"/>
    <property type="match status" value="1"/>
</dbReference>
<dbReference type="InterPro" id="IPR051782">
    <property type="entry name" value="ABC_Transporter_VariousFunc"/>
</dbReference>
<dbReference type="AlphaFoldDB" id="A0A5C4T6Q6"/>
<evidence type="ECO:0000259" key="4">
    <source>
        <dbReference type="PROSITE" id="PS50893"/>
    </source>
</evidence>
<reference evidence="5 6" key="1">
    <citation type="submission" date="2019-05" db="EMBL/GenBank/DDBJ databases">
        <title>We sequenced the genome of Paenibacillus hemerocallicola KCTC 33185 for further insight into its adaptation and study the phylogeny of Paenibacillus.</title>
        <authorList>
            <person name="Narsing Rao M.P."/>
        </authorList>
    </citation>
    <scope>NUCLEOTIDE SEQUENCE [LARGE SCALE GENOMIC DNA]</scope>
    <source>
        <strain evidence="5 6">KCTC 33185</strain>
    </source>
</reference>
<accession>A0A5C4T6Q6</accession>
<dbReference type="InterPro" id="IPR003593">
    <property type="entry name" value="AAA+_ATPase"/>
</dbReference>
<evidence type="ECO:0000256" key="2">
    <source>
        <dbReference type="ARBA" id="ARBA00022741"/>
    </source>
</evidence>
<protein>
    <submittedName>
        <fullName evidence="5">ATP-binding cassette domain-containing protein</fullName>
    </submittedName>
</protein>
<dbReference type="GO" id="GO:0005524">
    <property type="term" value="F:ATP binding"/>
    <property type="evidence" value="ECO:0007669"/>
    <property type="project" value="UniProtKB-KW"/>
</dbReference>
<comment type="caution">
    <text evidence="5">The sequence shown here is derived from an EMBL/GenBank/DDBJ whole genome shotgun (WGS) entry which is preliminary data.</text>
</comment>
<gene>
    <name evidence="5" type="ORF">FE784_18150</name>
</gene>
<dbReference type="GO" id="GO:0016887">
    <property type="term" value="F:ATP hydrolysis activity"/>
    <property type="evidence" value="ECO:0007669"/>
    <property type="project" value="InterPro"/>
</dbReference>
<feature type="domain" description="ABC transporter" evidence="4">
    <location>
        <begin position="170"/>
        <end position="405"/>
    </location>
</feature>